<feature type="domain" description="HTH araC/xylS-type" evidence="2">
    <location>
        <begin position="232"/>
        <end position="331"/>
    </location>
</feature>
<reference evidence="3 4" key="1">
    <citation type="journal article" date="2017" name="Int. J. Syst. Evol. Microbiol.">
        <title>Arachidicoccus ginsenosidivorans sp. nov., with ginsenoside-converting activity isolated from ginseng cultivating soil.</title>
        <authorList>
            <person name="Siddiqi M.Z."/>
            <person name="Aslam Z."/>
            <person name="Im W.T."/>
        </authorList>
    </citation>
    <scope>NUCLEOTIDE SEQUENCE [LARGE SCALE GENOMIC DNA]</scope>
    <source>
        <strain evidence="3 4">Gsoil 809</strain>
    </source>
</reference>
<dbReference type="OrthoDB" id="9779074at2"/>
<evidence type="ECO:0000313" key="3">
    <source>
        <dbReference type="EMBL" id="QEC73502.1"/>
    </source>
</evidence>
<name>A0A5B8VRH7_9BACT</name>
<keyword evidence="1" id="KW-0238">DNA-binding</keyword>
<evidence type="ECO:0000256" key="1">
    <source>
        <dbReference type="ARBA" id="ARBA00023125"/>
    </source>
</evidence>
<dbReference type="InterPro" id="IPR018060">
    <property type="entry name" value="HTH_AraC"/>
</dbReference>
<dbReference type="GO" id="GO:0003700">
    <property type="term" value="F:DNA-binding transcription factor activity"/>
    <property type="evidence" value="ECO:0007669"/>
    <property type="project" value="InterPro"/>
</dbReference>
<keyword evidence="4" id="KW-1185">Reference proteome</keyword>
<dbReference type="SMART" id="SM00342">
    <property type="entry name" value="HTH_ARAC"/>
    <property type="match status" value="1"/>
</dbReference>
<dbReference type="PANTHER" id="PTHR43280">
    <property type="entry name" value="ARAC-FAMILY TRANSCRIPTIONAL REGULATOR"/>
    <property type="match status" value="1"/>
</dbReference>
<dbReference type="Proteomes" id="UP000321291">
    <property type="component" value="Chromosome"/>
</dbReference>
<dbReference type="EMBL" id="CP042434">
    <property type="protein sequence ID" value="QEC73502.1"/>
    <property type="molecule type" value="Genomic_DNA"/>
</dbReference>
<dbReference type="Gene3D" id="1.10.10.60">
    <property type="entry name" value="Homeodomain-like"/>
    <property type="match status" value="1"/>
</dbReference>
<proteinExistence type="predicted"/>
<protein>
    <submittedName>
        <fullName evidence="3">Helix-turn-helix transcriptional regulator</fullName>
    </submittedName>
</protein>
<dbReference type="GO" id="GO:0043565">
    <property type="term" value="F:sequence-specific DNA binding"/>
    <property type="evidence" value="ECO:0007669"/>
    <property type="project" value="InterPro"/>
</dbReference>
<dbReference type="KEGG" id="agi:FSB73_19400"/>
<dbReference type="AlphaFoldDB" id="A0A5B8VRH7"/>
<dbReference type="Pfam" id="PF12833">
    <property type="entry name" value="HTH_18"/>
    <property type="match status" value="1"/>
</dbReference>
<dbReference type="PANTHER" id="PTHR43280:SF2">
    <property type="entry name" value="HTH-TYPE TRANSCRIPTIONAL REGULATOR EXSA"/>
    <property type="match status" value="1"/>
</dbReference>
<dbReference type="PROSITE" id="PS01124">
    <property type="entry name" value="HTH_ARAC_FAMILY_2"/>
    <property type="match status" value="1"/>
</dbReference>
<dbReference type="RefSeq" id="WP_146786012.1">
    <property type="nucleotide sequence ID" value="NZ_CP042434.1"/>
</dbReference>
<sequence length="346" mass="39955">MLQSIVGILGGPRLTVEPSIPPNVNCRILPYAKAYHIKVAKGEYMIFQYLQIGRYACWFSQYFLKYRRQLYCKMHSDDVEFHCLLDGEAMYKLSQEGKWFLTSAGTNNVIVNPAPFTITSFTSLQMSTFDIHVTPEHFKTLAKTYPVFKELYDQMLLGKTSTLFPEKQQNNLNFSLQVNAVLRQMEAISSNLNESMINLEKQLDDIIASFAKHAGSIENQHIVPQAMMDKMMDVKQYISKNVLSRNAVAEAQKEFSISAALLNKNFKTVYKMTPREFLLKEKIREIKCFMKDNPTEKLINISMAGGFKDPKHANEKFKQLEGVSIRQYREILKDKLNNKEDHLEMD</sequence>
<evidence type="ECO:0000313" key="4">
    <source>
        <dbReference type="Proteomes" id="UP000321291"/>
    </source>
</evidence>
<accession>A0A5B8VRH7</accession>
<organism evidence="3 4">
    <name type="scientific">Arachidicoccus ginsenosidivorans</name>
    <dbReference type="NCBI Taxonomy" id="496057"/>
    <lineage>
        <taxon>Bacteria</taxon>
        <taxon>Pseudomonadati</taxon>
        <taxon>Bacteroidota</taxon>
        <taxon>Chitinophagia</taxon>
        <taxon>Chitinophagales</taxon>
        <taxon>Chitinophagaceae</taxon>
        <taxon>Arachidicoccus</taxon>
    </lineage>
</organism>
<gene>
    <name evidence="3" type="ORF">FSB73_19400</name>
</gene>
<evidence type="ECO:0000259" key="2">
    <source>
        <dbReference type="PROSITE" id="PS01124"/>
    </source>
</evidence>